<dbReference type="InterPro" id="IPR036390">
    <property type="entry name" value="WH_DNA-bd_sf"/>
</dbReference>
<keyword evidence="2" id="KW-0547">Nucleotide-binding</keyword>
<dbReference type="GO" id="GO:0009401">
    <property type="term" value="P:phosphoenolpyruvate-dependent sugar phosphotransferase system"/>
    <property type="evidence" value="ECO:0007669"/>
    <property type="project" value="InterPro"/>
</dbReference>
<keyword evidence="3" id="KW-0418">Kinase</keyword>
<dbReference type="PROSITE" id="PS51372">
    <property type="entry name" value="PRD_2"/>
    <property type="match status" value="2"/>
</dbReference>
<protein>
    <submittedName>
        <fullName evidence="9">PTS sugar transporter subunit IIA</fullName>
    </submittedName>
</protein>
<dbReference type="InterPro" id="IPR002078">
    <property type="entry name" value="Sigma_54_int"/>
</dbReference>
<dbReference type="GO" id="GO:0006355">
    <property type="term" value="P:regulation of DNA-templated transcription"/>
    <property type="evidence" value="ECO:0007669"/>
    <property type="project" value="InterPro"/>
</dbReference>
<organism evidence="9 11">
    <name type="scientific">Bacillus canaveralius</name>
    <dbReference type="NCBI Taxonomy" id="1403243"/>
    <lineage>
        <taxon>Bacteria</taxon>
        <taxon>Bacillati</taxon>
        <taxon>Bacillota</taxon>
        <taxon>Bacilli</taxon>
        <taxon>Bacillales</taxon>
        <taxon>Bacillaceae</taxon>
        <taxon>Bacillus</taxon>
    </lineage>
</organism>
<evidence type="ECO:0000259" key="6">
    <source>
        <dbReference type="PROSITE" id="PS50045"/>
    </source>
</evidence>
<evidence type="ECO:0000256" key="2">
    <source>
        <dbReference type="ARBA" id="ARBA00022741"/>
    </source>
</evidence>
<feature type="domain" description="PRD" evidence="8">
    <location>
        <begin position="479"/>
        <end position="584"/>
    </location>
</feature>
<dbReference type="InterPro" id="IPR003593">
    <property type="entry name" value="AAA+_ATPase"/>
</dbReference>
<dbReference type="SUPFAM" id="SSF52540">
    <property type="entry name" value="P-loop containing nucleoside triphosphate hydrolases"/>
    <property type="match status" value="1"/>
</dbReference>
<dbReference type="PANTHER" id="PTHR32071:SF90">
    <property type="entry name" value="TRANSCRIPTIONAL REGULATORY PROTEIN LEVR"/>
    <property type="match status" value="1"/>
</dbReference>
<dbReference type="InterPro" id="IPR036634">
    <property type="entry name" value="PRD_sf"/>
</dbReference>
<dbReference type="Pfam" id="PF00158">
    <property type="entry name" value="Sigma54_activat"/>
    <property type="match status" value="1"/>
</dbReference>
<dbReference type="Proteomes" id="UP000235114">
    <property type="component" value="Unassembled WGS sequence"/>
</dbReference>
<dbReference type="GO" id="GO:0008982">
    <property type="term" value="F:protein-N(PI)-phosphohistidine-sugar phosphotransferase activity"/>
    <property type="evidence" value="ECO:0007669"/>
    <property type="project" value="InterPro"/>
</dbReference>
<dbReference type="InterPro" id="IPR033887">
    <property type="entry name" value="PTS_IIA_man"/>
</dbReference>
<dbReference type="Gene3D" id="3.40.50.510">
    <property type="entry name" value="Phosphotransferase system, mannose-type IIA component"/>
    <property type="match status" value="1"/>
</dbReference>
<name>A0A2N5GS67_9BACI</name>
<dbReference type="CDD" id="cd00009">
    <property type="entry name" value="AAA"/>
    <property type="match status" value="1"/>
</dbReference>
<dbReference type="SMART" id="SM00382">
    <property type="entry name" value="AAA"/>
    <property type="match status" value="1"/>
</dbReference>
<evidence type="ECO:0000256" key="1">
    <source>
        <dbReference type="ARBA" id="ARBA00022679"/>
    </source>
</evidence>
<dbReference type="Gene3D" id="1.10.1790.10">
    <property type="entry name" value="PRD domain"/>
    <property type="match status" value="2"/>
</dbReference>
<comment type="caution">
    <text evidence="9">The sequence shown here is derived from an EMBL/GenBank/DDBJ whole genome shotgun (WGS) entry which is preliminary data.</text>
</comment>
<dbReference type="OrthoDB" id="9771372at2"/>
<evidence type="ECO:0000313" key="9">
    <source>
        <dbReference type="EMBL" id="PLR86399.1"/>
    </source>
</evidence>
<evidence type="ECO:0000259" key="7">
    <source>
        <dbReference type="PROSITE" id="PS51096"/>
    </source>
</evidence>
<evidence type="ECO:0000256" key="5">
    <source>
        <dbReference type="ARBA" id="ARBA00023125"/>
    </source>
</evidence>
<dbReference type="SUPFAM" id="SSF46785">
    <property type="entry name" value="Winged helix' DNA-binding domain"/>
    <property type="match status" value="1"/>
</dbReference>
<dbReference type="Pfam" id="PF03610">
    <property type="entry name" value="EIIA-man"/>
    <property type="match status" value="1"/>
</dbReference>
<dbReference type="GO" id="GO:0016020">
    <property type="term" value="C:membrane"/>
    <property type="evidence" value="ECO:0007669"/>
    <property type="project" value="InterPro"/>
</dbReference>
<sequence>MKRIDKIYAYLVEQSDGKKLDDFIRMEGFTASDIADHLDILRNNVSAELNKLLRQNMIIKIKGRPVRYLVKDCIEKLIQSQLPNDIYEYESMASILAYRNGQSKPSSQIDTEEEPSPFDDLIGSKTSLRIQVERAKAAVLYPPHGLHTLIVGQTGVGKTLFANMMFNYAKHAGPYTEDTPFVVFNCADYYNNPQLLLSHVFGHVKGAFTGADSHKEGLVAKADGGILFLDEIHRLPPEGQEMIFYFMDTGTYSSLGETERKHKANVMIIGATTEDPESSLLKTFVRRIPILISIPSFEERLPIDKIDILKFLLANEANRVQKSIKIDAEVMKALIGNTTFGNVGQLKSNIQLVCANGFLRCLNEEVITIEFKRLPPEIKNGLFYLSRRRQEMQELSQMLEPNLMIYPEGNNKALFEEDPYEPDFNLYSIIEDKVTFMMEQAVSDDDINRFLKLDIDIHLNKFYNKFSSNALNREKILKIVDENILTFSEEVQDLVEKRLKQKVTERFLLAFSLHLTSFLKRSKTQKLAGYTNIENVINDRPKEYQLSLEICSLIEERFHIVVPGMEAMYLTIILTSLLKDQKAEHVAILVAAHGSSTASSMVTVVKKLLGETNIDFIDMPLDLSPKEILDEMRERVREIDMGKGVLLLVDMGSLTGFGQVITNDTGIQTRTLDMVSTPLVIEAVRKATIMAMDLDEIYDSLKDFKGYGIYQVEQAETLMLNKPLAILSVCSTGEGTAEKLKQFIEQLLRNIGKSEIKVIPLPINEVEHSIDHYLESYDVLLTVGIVDPKIHVPFIPIESLFVGDGEAQFMNLIQNRHLIPSNPRPEVMVREMSKESLNEFLTYLNPKKVIGTILEFVENIEKLIAFSFSNATKINLSLHIGCALERAVIHDSLSYTSDVTDEQETKKEAFKAVAQVFKDKINLSLTDDELYYLVDIVDKQIEGQRAI</sequence>
<dbReference type="InterPro" id="IPR027417">
    <property type="entry name" value="P-loop_NTPase"/>
</dbReference>
<dbReference type="SUPFAM" id="SSF53062">
    <property type="entry name" value="PTS system fructose IIA component-like"/>
    <property type="match status" value="1"/>
</dbReference>
<keyword evidence="5" id="KW-0238">DNA-binding</keyword>
<evidence type="ECO:0000256" key="3">
    <source>
        <dbReference type="ARBA" id="ARBA00022777"/>
    </source>
</evidence>
<dbReference type="InterPro" id="IPR004701">
    <property type="entry name" value="PTS_EIIA_man-typ"/>
</dbReference>
<dbReference type="InterPro" id="IPR025943">
    <property type="entry name" value="Sigma_54_int_dom_ATP-bd_2"/>
</dbReference>
<dbReference type="PROSITE" id="PS51096">
    <property type="entry name" value="PTS_EIIA_TYPE_4"/>
    <property type="match status" value="1"/>
</dbReference>
<dbReference type="CDD" id="cd00006">
    <property type="entry name" value="PTS_IIA_man"/>
    <property type="match status" value="1"/>
</dbReference>
<evidence type="ECO:0000313" key="10">
    <source>
        <dbReference type="EMBL" id="PLR98632.1"/>
    </source>
</evidence>
<feature type="domain" description="PRD" evidence="8">
    <location>
        <begin position="844"/>
        <end position="947"/>
    </location>
</feature>
<feature type="domain" description="Sigma-54 factor interaction" evidence="6">
    <location>
        <begin position="121"/>
        <end position="355"/>
    </location>
</feature>
<dbReference type="SUPFAM" id="SSF63520">
    <property type="entry name" value="PTS-regulatory domain, PRD"/>
    <property type="match status" value="2"/>
</dbReference>
<reference evidence="9 11" key="1">
    <citation type="submission" date="2017-11" db="EMBL/GenBank/DDBJ databases">
        <title>Comparitive Functional Genomics of Dry Heat Resistant strains isolated from the Viking Spacecraft.</title>
        <authorList>
            <person name="Seuylemezian A."/>
            <person name="Cooper K."/>
            <person name="Vaishampayan P."/>
        </authorList>
    </citation>
    <scope>NUCLEOTIDE SEQUENCE [LARGE SCALE GENOMIC DNA]</scope>
    <source>
        <strain evidence="9 11">M4.6</strain>
    </source>
</reference>
<accession>A0A2N5GS67</accession>
<dbReference type="AlphaFoldDB" id="A0A2N5GS67"/>
<keyword evidence="9" id="KW-0813">Transport</keyword>
<evidence type="ECO:0000313" key="12">
    <source>
        <dbReference type="Proteomes" id="UP000235114"/>
    </source>
</evidence>
<dbReference type="InterPro" id="IPR036095">
    <property type="entry name" value="PTS_EIIB-like_sf"/>
</dbReference>
<dbReference type="PROSITE" id="PS50045">
    <property type="entry name" value="SIGMA54_INTERACT_4"/>
    <property type="match status" value="1"/>
</dbReference>
<keyword evidence="4" id="KW-0067">ATP-binding</keyword>
<dbReference type="Proteomes" id="UP000234951">
    <property type="component" value="Unassembled WGS sequence"/>
</dbReference>
<gene>
    <name evidence="9" type="ORF">CU635_02050</name>
    <name evidence="10" type="ORF">CVD25_07895</name>
</gene>
<dbReference type="PROSITE" id="PS00676">
    <property type="entry name" value="SIGMA54_INTERACT_2"/>
    <property type="match status" value="1"/>
</dbReference>
<feature type="domain" description="PTS EIIA type-4" evidence="7">
    <location>
        <begin position="585"/>
        <end position="709"/>
    </location>
</feature>
<dbReference type="GO" id="GO:0003677">
    <property type="term" value="F:DNA binding"/>
    <property type="evidence" value="ECO:0007669"/>
    <property type="project" value="UniProtKB-KW"/>
</dbReference>
<keyword evidence="9" id="KW-0762">Sugar transport</keyword>
<evidence type="ECO:0000259" key="8">
    <source>
        <dbReference type="PROSITE" id="PS51372"/>
    </source>
</evidence>
<evidence type="ECO:0000313" key="11">
    <source>
        <dbReference type="Proteomes" id="UP000234951"/>
    </source>
</evidence>
<dbReference type="Gene3D" id="3.40.50.2300">
    <property type="match status" value="1"/>
</dbReference>
<dbReference type="GO" id="GO:0016301">
    <property type="term" value="F:kinase activity"/>
    <property type="evidence" value="ECO:0007669"/>
    <property type="project" value="UniProtKB-KW"/>
</dbReference>
<dbReference type="InterPro" id="IPR036662">
    <property type="entry name" value="PTS_EIIA_man-typ_sf"/>
</dbReference>
<reference evidence="10 12" key="2">
    <citation type="submission" date="2017-12" db="EMBL/GenBank/DDBJ databases">
        <title>Comparative Functional Genomics of Dry Heat Resistant strains isolated from the Viking Spacecraft.</title>
        <authorList>
            <person name="Seuylemezian A."/>
            <person name="Cooper K."/>
            <person name="Vaishampayan P."/>
        </authorList>
    </citation>
    <scope>NUCLEOTIDE SEQUENCE [LARGE SCALE GENOMIC DNA]</scope>
    <source>
        <strain evidence="10 12">ATCC 29669</strain>
    </source>
</reference>
<evidence type="ECO:0000256" key="4">
    <source>
        <dbReference type="ARBA" id="ARBA00022840"/>
    </source>
</evidence>
<dbReference type="InterPro" id="IPR011608">
    <property type="entry name" value="PRD"/>
</dbReference>
<dbReference type="GO" id="GO:0005524">
    <property type="term" value="F:ATP binding"/>
    <property type="evidence" value="ECO:0007669"/>
    <property type="project" value="UniProtKB-KW"/>
</dbReference>
<keyword evidence="12" id="KW-1185">Reference proteome</keyword>
<dbReference type="EMBL" id="PGVD01000021">
    <property type="protein sequence ID" value="PLR98632.1"/>
    <property type="molecule type" value="Genomic_DNA"/>
</dbReference>
<dbReference type="Gene3D" id="3.40.50.300">
    <property type="entry name" value="P-loop containing nucleotide triphosphate hydrolases"/>
    <property type="match status" value="1"/>
</dbReference>
<dbReference type="RefSeq" id="WP_101575494.1">
    <property type="nucleotide sequence ID" value="NZ_PGVA01000003.1"/>
</dbReference>
<dbReference type="PANTHER" id="PTHR32071">
    <property type="entry name" value="TRANSCRIPTIONAL REGULATORY PROTEIN"/>
    <property type="match status" value="1"/>
</dbReference>
<proteinExistence type="predicted"/>
<dbReference type="Pfam" id="PF00874">
    <property type="entry name" value="PRD"/>
    <property type="match status" value="2"/>
</dbReference>
<keyword evidence="1" id="KW-0808">Transferase</keyword>
<dbReference type="EMBL" id="PGVA01000003">
    <property type="protein sequence ID" value="PLR86399.1"/>
    <property type="molecule type" value="Genomic_DNA"/>
</dbReference>
<dbReference type="SUPFAM" id="SSF52794">
    <property type="entry name" value="PTS system IIB component-like"/>
    <property type="match status" value="1"/>
</dbReference>